<dbReference type="Proteomes" id="UP000597762">
    <property type="component" value="Unassembled WGS sequence"/>
</dbReference>
<name>A0A812BML5_ACAPH</name>
<organism evidence="1 2">
    <name type="scientific">Acanthosepion pharaonis</name>
    <name type="common">Pharaoh cuttlefish</name>
    <name type="synonym">Sepia pharaonis</name>
    <dbReference type="NCBI Taxonomy" id="158019"/>
    <lineage>
        <taxon>Eukaryota</taxon>
        <taxon>Metazoa</taxon>
        <taxon>Spiralia</taxon>
        <taxon>Lophotrochozoa</taxon>
        <taxon>Mollusca</taxon>
        <taxon>Cephalopoda</taxon>
        <taxon>Coleoidea</taxon>
        <taxon>Decapodiformes</taxon>
        <taxon>Sepiida</taxon>
        <taxon>Sepiina</taxon>
        <taxon>Sepiidae</taxon>
        <taxon>Acanthosepion</taxon>
    </lineage>
</organism>
<reference evidence="1" key="1">
    <citation type="submission" date="2021-01" db="EMBL/GenBank/DDBJ databases">
        <authorList>
            <person name="Li R."/>
            <person name="Bekaert M."/>
        </authorList>
    </citation>
    <scope>NUCLEOTIDE SEQUENCE</scope>
    <source>
        <strain evidence="1">Farmed</strain>
    </source>
</reference>
<comment type="caution">
    <text evidence="1">The sequence shown here is derived from an EMBL/GenBank/DDBJ whole genome shotgun (WGS) entry which is preliminary data.</text>
</comment>
<dbReference type="AlphaFoldDB" id="A0A812BML5"/>
<sequence length="255" mass="29920">MIGLEEETVRRKQFPRFQTCLNDWSQRRDGQAKTISRFQTCLNDWSRRRRDGQRKQFPLSNLPYRLVSKNNFPAFCKKKRRSGEKQFPEEERRSGENFQTCLNDWSRRRDGQAKTISRFQTCLNDWSRRRDGPRRRQRSGKTISAFKPALTIGLEEETVRRKQFPLSNLPYRLVSKKRRSGETIPAFKPALTIGLEEETVRRKQFPAFKPALTIGQRRDGQAKTISAFKPALTIGLEERRSGENNFPLSNLLDLP</sequence>
<dbReference type="EMBL" id="CAHIKZ030000749">
    <property type="protein sequence ID" value="CAE1236886.1"/>
    <property type="molecule type" value="Genomic_DNA"/>
</dbReference>
<proteinExistence type="predicted"/>
<accession>A0A812BML5</accession>
<keyword evidence="2" id="KW-1185">Reference proteome</keyword>
<gene>
    <name evidence="1" type="ORF">SPHA_20473</name>
</gene>
<protein>
    <submittedName>
        <fullName evidence="1">Uncharacterized protein</fullName>
    </submittedName>
</protein>
<evidence type="ECO:0000313" key="2">
    <source>
        <dbReference type="Proteomes" id="UP000597762"/>
    </source>
</evidence>
<evidence type="ECO:0000313" key="1">
    <source>
        <dbReference type="EMBL" id="CAE1236886.1"/>
    </source>
</evidence>